<dbReference type="Proteomes" id="UP000072867">
    <property type="component" value="Unassembled WGS sequence"/>
</dbReference>
<evidence type="ECO:0000313" key="3">
    <source>
        <dbReference type="Proteomes" id="UP000072867"/>
    </source>
</evidence>
<dbReference type="RefSeq" id="WP_058734466.1">
    <property type="nucleotide sequence ID" value="NZ_LDTD01000133.1"/>
</dbReference>
<evidence type="ECO:0000256" key="1">
    <source>
        <dbReference type="SAM" id="Phobius"/>
    </source>
</evidence>
<protein>
    <submittedName>
        <fullName evidence="2">Uncharacterized protein</fullName>
    </submittedName>
</protein>
<gene>
    <name evidence="2" type="ORF">NS319_15815</name>
</gene>
<keyword evidence="1" id="KW-0472">Membrane</keyword>
<comment type="caution">
    <text evidence="2">The sequence shown here is derived from an EMBL/GenBank/DDBJ whole genome shotgun (WGS) entry which is preliminary data.</text>
</comment>
<reference evidence="2 3" key="1">
    <citation type="journal article" date="2016" name="Front. Microbiol.">
        <title>Genomic Resource of Rice Seed Associated Bacteria.</title>
        <authorList>
            <person name="Midha S."/>
            <person name="Bansal K."/>
            <person name="Sharma S."/>
            <person name="Kumar N."/>
            <person name="Patil P.P."/>
            <person name="Chaudhry V."/>
            <person name="Patil P.B."/>
        </authorList>
    </citation>
    <scope>NUCLEOTIDE SEQUENCE [LARGE SCALE GENOMIC DNA]</scope>
    <source>
        <strain evidence="2 3">NS319</strain>
    </source>
</reference>
<dbReference type="STRING" id="33051.SB4_14265"/>
<feature type="transmembrane region" description="Helical" evidence="1">
    <location>
        <begin position="35"/>
        <end position="54"/>
    </location>
</feature>
<proteinExistence type="predicted"/>
<name>A0A147HT06_9SPHN</name>
<keyword evidence="1" id="KW-1133">Transmembrane helix</keyword>
<dbReference type="EMBL" id="LDTD01000133">
    <property type="protein sequence ID" value="KTT68023.1"/>
    <property type="molecule type" value="Genomic_DNA"/>
</dbReference>
<sequence length="60" mass="6010">MGLDPNPGVGAFGAVLDLDLRGASLWGGSDQGLNGSWAMSLSLLALVVGWLLAARRSGAA</sequence>
<dbReference type="AlphaFoldDB" id="A0A147HT06"/>
<accession>A0A147HT06</accession>
<organism evidence="2 3">
    <name type="scientific">Sphingomonas sanguinis</name>
    <dbReference type="NCBI Taxonomy" id="33051"/>
    <lineage>
        <taxon>Bacteria</taxon>
        <taxon>Pseudomonadati</taxon>
        <taxon>Pseudomonadota</taxon>
        <taxon>Alphaproteobacteria</taxon>
        <taxon>Sphingomonadales</taxon>
        <taxon>Sphingomonadaceae</taxon>
        <taxon>Sphingomonas</taxon>
    </lineage>
</organism>
<dbReference type="PATRIC" id="fig|33051.3.peg.665"/>
<evidence type="ECO:0000313" key="2">
    <source>
        <dbReference type="EMBL" id="KTT68023.1"/>
    </source>
</evidence>
<keyword evidence="1" id="KW-0812">Transmembrane</keyword>